<dbReference type="GO" id="GO:0042256">
    <property type="term" value="P:cytosolic ribosome assembly"/>
    <property type="evidence" value="ECO:0007669"/>
    <property type="project" value="InterPro"/>
</dbReference>
<dbReference type="PANTHER" id="PTHR10927:SF1">
    <property type="entry name" value="RIBOSOME MATURATION PROTEIN SBDS"/>
    <property type="match status" value="1"/>
</dbReference>
<comment type="function">
    <text evidence="8">Required for the assembly of mature ribosomes and ribosome biogenesis. Together with EFL1, triggers the GTP-dependent release of EIF6 from 60S pre-ribosomes in the cytoplasm, thereby activating ribosomes for translation competence by allowing 80S ribosome assembly and facilitating EIF6 recycling to the nucleus, where it is required for 60S rRNA processing and nuclear export. Required for normal levels of protein synthesis. May play a role in cellular stress resistance. May play a role in cellular response to DNA damage. May play a role in cell proliferation.</text>
</comment>
<accession>A0AA36AYY3</accession>
<evidence type="ECO:0000313" key="13">
    <source>
        <dbReference type="EMBL" id="CAI9724860.1"/>
    </source>
</evidence>
<comment type="subcellular location">
    <subcellularLocation>
        <location evidence="2">Cytoplasm</location>
    </subcellularLocation>
    <subcellularLocation>
        <location evidence="1">Nucleus</location>
    </subcellularLocation>
</comment>
<dbReference type="InterPro" id="IPR039100">
    <property type="entry name" value="Sdo1/SBDS-like"/>
</dbReference>
<dbReference type="InterPro" id="IPR046928">
    <property type="entry name" value="SDO1/SBDS_C"/>
</dbReference>
<dbReference type="NCBIfam" id="TIGR00291">
    <property type="entry name" value="RNA_SBDS"/>
    <property type="match status" value="1"/>
</dbReference>
<dbReference type="FunFam" id="1.10.10.900:FF:000001">
    <property type="entry name" value="SBDS, ribosome maturation factor"/>
    <property type="match status" value="1"/>
</dbReference>
<evidence type="ECO:0000259" key="12">
    <source>
        <dbReference type="Pfam" id="PF20268"/>
    </source>
</evidence>
<dbReference type="InterPro" id="IPR037188">
    <property type="entry name" value="Sdo1/SBDS_central_sf"/>
</dbReference>
<evidence type="ECO:0000259" key="10">
    <source>
        <dbReference type="Pfam" id="PF01172"/>
    </source>
</evidence>
<evidence type="ECO:0000256" key="8">
    <source>
        <dbReference type="ARBA" id="ARBA00025433"/>
    </source>
</evidence>
<dbReference type="Pfam" id="PF20268">
    <property type="entry name" value="SBDS_C"/>
    <property type="match status" value="1"/>
</dbReference>
<feature type="domain" description="Ribosome maturation protein SDO1/SBDS central" evidence="11">
    <location>
        <begin position="109"/>
        <end position="172"/>
    </location>
</feature>
<feature type="domain" description="Ribosome maturation protein SDO1/SBDS N-terminal" evidence="10">
    <location>
        <begin position="14"/>
        <end position="101"/>
    </location>
</feature>
<dbReference type="SUPFAM" id="SSF89895">
    <property type="entry name" value="FYSH domain"/>
    <property type="match status" value="1"/>
</dbReference>
<evidence type="ECO:0000259" key="11">
    <source>
        <dbReference type="Pfam" id="PF09377"/>
    </source>
</evidence>
<dbReference type="SUPFAM" id="SSF109728">
    <property type="entry name" value="Hypothetical protein AF0491, middle domain"/>
    <property type="match status" value="1"/>
</dbReference>
<evidence type="ECO:0000256" key="4">
    <source>
        <dbReference type="ARBA" id="ARBA00014814"/>
    </source>
</evidence>
<organism evidence="13 14">
    <name type="scientific">Octopus vulgaris</name>
    <name type="common">Common octopus</name>
    <dbReference type="NCBI Taxonomy" id="6645"/>
    <lineage>
        <taxon>Eukaryota</taxon>
        <taxon>Metazoa</taxon>
        <taxon>Spiralia</taxon>
        <taxon>Lophotrochozoa</taxon>
        <taxon>Mollusca</taxon>
        <taxon>Cephalopoda</taxon>
        <taxon>Coleoidea</taxon>
        <taxon>Octopodiformes</taxon>
        <taxon>Octopoda</taxon>
        <taxon>Incirrata</taxon>
        <taxon>Octopodidae</taxon>
        <taxon>Octopus</taxon>
    </lineage>
</organism>
<keyword evidence="6" id="KW-0690">Ribosome biogenesis</keyword>
<dbReference type="InterPro" id="IPR019783">
    <property type="entry name" value="SDO1/SBDS_N"/>
</dbReference>
<dbReference type="InterPro" id="IPR018978">
    <property type="entry name" value="SDO1/SBDS_central"/>
</dbReference>
<evidence type="ECO:0000256" key="1">
    <source>
        <dbReference type="ARBA" id="ARBA00004123"/>
    </source>
</evidence>
<dbReference type="Pfam" id="PF01172">
    <property type="entry name" value="SBDS_N"/>
    <property type="match status" value="1"/>
</dbReference>
<dbReference type="GO" id="GO:0005634">
    <property type="term" value="C:nucleus"/>
    <property type="evidence" value="ECO:0007669"/>
    <property type="project" value="UniProtKB-SubCell"/>
</dbReference>
<dbReference type="Gene3D" id="3.30.1250.10">
    <property type="entry name" value="Ribosome maturation protein SBDS, N-terminal domain"/>
    <property type="match status" value="1"/>
</dbReference>
<dbReference type="GO" id="GO:0005737">
    <property type="term" value="C:cytoplasm"/>
    <property type="evidence" value="ECO:0007669"/>
    <property type="project" value="UniProtKB-SubCell"/>
</dbReference>
<protein>
    <recommendedName>
        <fullName evidence="4">Ribosome maturation protein SBDS</fullName>
    </recommendedName>
</protein>
<dbReference type="Gene3D" id="1.10.10.900">
    <property type="entry name" value="SBDS protein C-terminal domain, subdomain 1"/>
    <property type="match status" value="1"/>
</dbReference>
<comment type="similarity">
    <text evidence="3">Belongs to the SDO1/SBDS family.</text>
</comment>
<dbReference type="AlphaFoldDB" id="A0AA36AYY3"/>
<comment type="subunit">
    <text evidence="9">Associates with the 60S ribosomal subunit.</text>
</comment>
<evidence type="ECO:0000256" key="9">
    <source>
        <dbReference type="ARBA" id="ARBA00049708"/>
    </source>
</evidence>
<dbReference type="Proteomes" id="UP001162480">
    <property type="component" value="Chromosome 6"/>
</dbReference>
<dbReference type="FunFam" id="3.30.1250.10:FF:000001">
    <property type="entry name" value="SBDS, ribosome maturation factor"/>
    <property type="match status" value="1"/>
</dbReference>
<keyword evidence="7" id="KW-0539">Nucleus</keyword>
<evidence type="ECO:0000256" key="7">
    <source>
        <dbReference type="ARBA" id="ARBA00023242"/>
    </source>
</evidence>
<dbReference type="InterPro" id="IPR036786">
    <property type="entry name" value="Ribosome_mat_SBDS_N_sf"/>
</dbReference>
<dbReference type="InterPro" id="IPR018023">
    <property type="entry name" value="Ribosome_mat_SBDS_CS"/>
</dbReference>
<proteinExistence type="inferred from homology"/>
<dbReference type="PANTHER" id="PTHR10927">
    <property type="entry name" value="RIBOSOME MATURATION PROTEIN SBDS"/>
    <property type="match status" value="1"/>
</dbReference>
<evidence type="ECO:0000256" key="2">
    <source>
        <dbReference type="ARBA" id="ARBA00004496"/>
    </source>
</evidence>
<dbReference type="PROSITE" id="PS01267">
    <property type="entry name" value="UPF0023"/>
    <property type="match status" value="1"/>
</dbReference>
<dbReference type="Gene3D" id="3.30.70.240">
    <property type="match status" value="1"/>
</dbReference>
<keyword evidence="14" id="KW-1185">Reference proteome</keyword>
<keyword evidence="5" id="KW-0963">Cytoplasm</keyword>
<evidence type="ECO:0000256" key="3">
    <source>
        <dbReference type="ARBA" id="ARBA00007433"/>
    </source>
</evidence>
<evidence type="ECO:0000256" key="5">
    <source>
        <dbReference type="ARBA" id="ARBA00022490"/>
    </source>
</evidence>
<gene>
    <name evidence="13" type="ORF">OCTVUL_1B019913</name>
</gene>
<dbReference type="Pfam" id="PF09377">
    <property type="entry name" value="SBDS_domain_II"/>
    <property type="match status" value="1"/>
</dbReference>
<reference evidence="13" key="1">
    <citation type="submission" date="2023-08" db="EMBL/GenBank/DDBJ databases">
        <authorList>
            <person name="Alioto T."/>
            <person name="Alioto T."/>
            <person name="Gomez Garrido J."/>
        </authorList>
    </citation>
    <scope>NUCLEOTIDE SEQUENCE</scope>
</reference>
<dbReference type="InterPro" id="IPR002140">
    <property type="entry name" value="Sdo1/SBDS"/>
</dbReference>
<evidence type="ECO:0000313" key="14">
    <source>
        <dbReference type="Proteomes" id="UP001162480"/>
    </source>
</evidence>
<name>A0AA36AYY3_OCTVU</name>
<dbReference type="EMBL" id="OX597819">
    <property type="protein sequence ID" value="CAI9724860.1"/>
    <property type="molecule type" value="Genomic_DNA"/>
</dbReference>
<feature type="domain" description="Ribosome maturation protein SDO1/SBDS C-terminal" evidence="12">
    <location>
        <begin position="174"/>
        <end position="241"/>
    </location>
</feature>
<evidence type="ECO:0000256" key="6">
    <source>
        <dbReference type="ARBA" id="ARBA00022517"/>
    </source>
</evidence>
<sequence length="252" mass="28709">MSIFTPTNQKRLTNVAVVRLKKGGKRFEIACYPNKVMSWRNKVEKDIDEVLQTHAVFMNVSKGQVAKAEDLKKAFGTDNQDEICLQILAKGEQQVSEKERQAQLESMYRDIATVVADKCVNLENNRPFPVTLIEKAMKDLHISVKPNKNTKQQALEVIKQLKASETIKIQRAQMRLRIGVSGKDAKRVKEKVKKLSTKVEKEDFDDELEMTVLIDPGCYKELSELIHTETKGKGHVEILSLKDIEEGDEKLE</sequence>